<dbReference type="Proteomes" id="UP000030764">
    <property type="component" value="Unassembled WGS sequence"/>
</dbReference>
<dbReference type="EMBL" id="KL363198">
    <property type="protein sequence ID" value="KFD55674.1"/>
    <property type="molecule type" value="Genomic_DNA"/>
</dbReference>
<protein>
    <submittedName>
        <fullName evidence="2">Uncharacterized protein</fullName>
    </submittedName>
</protein>
<dbReference type="EMBL" id="KL367508">
    <property type="protein sequence ID" value="KFD68086.1"/>
    <property type="molecule type" value="Genomic_DNA"/>
</dbReference>
<organism evidence="2 4">
    <name type="scientific">Trichuris suis</name>
    <name type="common">pig whipworm</name>
    <dbReference type="NCBI Taxonomy" id="68888"/>
    <lineage>
        <taxon>Eukaryota</taxon>
        <taxon>Metazoa</taxon>
        <taxon>Ecdysozoa</taxon>
        <taxon>Nematoda</taxon>
        <taxon>Enoplea</taxon>
        <taxon>Dorylaimia</taxon>
        <taxon>Trichinellida</taxon>
        <taxon>Trichuridae</taxon>
        <taxon>Trichuris</taxon>
    </lineage>
</organism>
<feature type="region of interest" description="Disordered" evidence="1">
    <location>
        <begin position="1"/>
        <end position="28"/>
    </location>
</feature>
<evidence type="ECO:0000256" key="1">
    <source>
        <dbReference type="SAM" id="MobiDB-lite"/>
    </source>
</evidence>
<feature type="compositionally biased region" description="Basic and acidic residues" evidence="1">
    <location>
        <begin position="99"/>
        <end position="112"/>
    </location>
</feature>
<sequence length="156" mass="17301">MKEGSSGQKCDQPAQTKPQRSSCTIKEEPSKTLAQIARRKGIPVESLLKVELVDVDLPPGCEEVTIPKYFIGDINPGMSKEQITEQHKQLVKNFERLLHEAETPKEAKKSKSDSSNVSTGSEGSLPSAEKIAKQLERKEPPKKPPTMKKGRLSFFN</sequence>
<keyword evidence="4" id="KW-1185">Reference proteome</keyword>
<dbReference type="Proteomes" id="UP000030758">
    <property type="component" value="Unassembled WGS sequence"/>
</dbReference>
<feature type="compositionally biased region" description="Polar residues" evidence="1">
    <location>
        <begin position="113"/>
        <end position="124"/>
    </location>
</feature>
<reference evidence="2 4" key="1">
    <citation type="journal article" date="2014" name="Nat. Genet.">
        <title>Genome and transcriptome of the porcine whipworm Trichuris suis.</title>
        <authorList>
            <person name="Jex A.R."/>
            <person name="Nejsum P."/>
            <person name="Schwarz E.M."/>
            <person name="Hu L."/>
            <person name="Young N.D."/>
            <person name="Hall R.S."/>
            <person name="Korhonen P.K."/>
            <person name="Liao S."/>
            <person name="Thamsborg S."/>
            <person name="Xia J."/>
            <person name="Xu P."/>
            <person name="Wang S."/>
            <person name="Scheerlinck J.P."/>
            <person name="Hofmann A."/>
            <person name="Sternberg P.W."/>
            <person name="Wang J."/>
            <person name="Gasser R.B."/>
        </authorList>
    </citation>
    <scope>NUCLEOTIDE SEQUENCE [LARGE SCALE GENOMIC DNA]</scope>
    <source>
        <strain evidence="3">DCEP-RM93F</strain>
        <strain evidence="2">DCEP-RM93M</strain>
    </source>
</reference>
<feature type="compositionally biased region" description="Basic residues" evidence="1">
    <location>
        <begin position="145"/>
        <end position="156"/>
    </location>
</feature>
<feature type="region of interest" description="Disordered" evidence="1">
    <location>
        <begin position="99"/>
        <end position="156"/>
    </location>
</feature>
<feature type="compositionally biased region" description="Basic and acidic residues" evidence="1">
    <location>
        <begin position="130"/>
        <end position="142"/>
    </location>
</feature>
<evidence type="ECO:0000313" key="4">
    <source>
        <dbReference type="Proteomes" id="UP000030764"/>
    </source>
</evidence>
<evidence type="ECO:0000313" key="2">
    <source>
        <dbReference type="EMBL" id="KFD55674.1"/>
    </source>
</evidence>
<gene>
    <name evidence="2" type="ORF">M513_03422</name>
    <name evidence="3" type="ORF">M514_03422</name>
</gene>
<dbReference type="AlphaFoldDB" id="A0A085MEM8"/>
<evidence type="ECO:0000313" key="3">
    <source>
        <dbReference type="EMBL" id="KFD68086.1"/>
    </source>
</evidence>
<accession>A0A085MEM8</accession>
<feature type="compositionally biased region" description="Polar residues" evidence="1">
    <location>
        <begin position="1"/>
        <end position="24"/>
    </location>
</feature>
<name>A0A085MEM8_9BILA</name>
<proteinExistence type="predicted"/>